<dbReference type="EMBL" id="BARW01034460">
    <property type="protein sequence ID" value="GAJ06674.1"/>
    <property type="molecule type" value="Genomic_DNA"/>
</dbReference>
<reference evidence="1" key="1">
    <citation type="journal article" date="2014" name="Front. Microbiol.">
        <title>High frequency of phylogenetically diverse reductive dehalogenase-homologous genes in deep subseafloor sedimentary metagenomes.</title>
        <authorList>
            <person name="Kawai M."/>
            <person name="Futagami T."/>
            <person name="Toyoda A."/>
            <person name="Takaki Y."/>
            <person name="Nishi S."/>
            <person name="Hori S."/>
            <person name="Arai W."/>
            <person name="Tsubouchi T."/>
            <person name="Morono Y."/>
            <person name="Uchiyama I."/>
            <person name="Ito T."/>
            <person name="Fujiyama A."/>
            <person name="Inagaki F."/>
            <person name="Takami H."/>
        </authorList>
    </citation>
    <scope>NUCLEOTIDE SEQUENCE</scope>
    <source>
        <strain evidence="1">Expedition CK06-06</strain>
    </source>
</reference>
<accession>X1TN40</accession>
<organism evidence="1">
    <name type="scientific">marine sediment metagenome</name>
    <dbReference type="NCBI Taxonomy" id="412755"/>
    <lineage>
        <taxon>unclassified sequences</taxon>
        <taxon>metagenomes</taxon>
        <taxon>ecological metagenomes</taxon>
    </lineage>
</organism>
<comment type="caution">
    <text evidence="1">The sequence shown here is derived from an EMBL/GenBank/DDBJ whole genome shotgun (WGS) entry which is preliminary data.</text>
</comment>
<evidence type="ECO:0000313" key="1">
    <source>
        <dbReference type="EMBL" id="GAJ06674.1"/>
    </source>
</evidence>
<proteinExistence type="predicted"/>
<name>X1TN40_9ZZZZ</name>
<feature type="non-terminal residue" evidence="1">
    <location>
        <position position="1"/>
    </location>
</feature>
<dbReference type="AlphaFoldDB" id="X1TN40"/>
<protein>
    <submittedName>
        <fullName evidence="1">Uncharacterized protein</fullName>
    </submittedName>
</protein>
<gene>
    <name evidence="1" type="ORF">S12H4_54010</name>
</gene>
<sequence>GLNSPFRQNWRNRLIYQMFALPDFDMVIKDLNKLIKEKF</sequence>